<evidence type="ECO:0000256" key="5">
    <source>
        <dbReference type="ARBA" id="ARBA00023026"/>
    </source>
</evidence>
<dbReference type="VEuPathDB" id="FungiDB:CTRG_00368"/>
<proteinExistence type="inferred from homology"/>
<feature type="transmembrane region" description="Helical" evidence="9">
    <location>
        <begin position="147"/>
        <end position="171"/>
    </location>
</feature>
<sequence length="481" mass="53144">MVETDTPTDSPFTILTPTEKIWLVILISCSGIWSTLSTSIYFPALPELSHDFKISPGMTNISVVTYLIFQGLSPTIIATFADSYGRRPCLIYCLVGYCAVNIAISRVNVFWLLIVLRCIQAATISPIIAVSAGIVSDFTTKSNRGRFIGIIQGIQLIGQGFGALVGSGVISRFGWRGVFIFLAIGSGSVMICITLIFPETNRKIVGNLSVIPKHIWNKAPVIYLPCYKKRLTNDLDTISPPQSINLLDPFRILIQPVIFFTLLAGGFQFATWTMCLTTLSTSLEKYYGYSIIQVGLCYLAPGIGTLVGSIVTGRFIDFIYSRKIASYNKKTANLLEEEKPEFDLFSARFETTIYTTLMTIIFCIVFAWCLDKKVHVAPILISCFFVSFAVVSFLSCMNTLLVDMFPSKGSSASSCLNLVRCLLSALFVGTLDPMQEAMTIGGCFTFMAGLCFLSYLLLVYVSHTSRDNKTKDSNINKRLEN</sequence>
<dbReference type="Pfam" id="PF07690">
    <property type="entry name" value="MFS_1"/>
    <property type="match status" value="1"/>
</dbReference>
<evidence type="ECO:0000256" key="9">
    <source>
        <dbReference type="SAM" id="Phobius"/>
    </source>
</evidence>
<evidence type="ECO:0000256" key="3">
    <source>
        <dbReference type="ARBA" id="ARBA00022692"/>
    </source>
</evidence>
<name>C5M2S9_CANTT</name>
<evidence type="ECO:0000256" key="7">
    <source>
        <dbReference type="ARBA" id="ARBA00038347"/>
    </source>
</evidence>
<dbReference type="RefSeq" id="XP_002545587.1">
    <property type="nucleotide sequence ID" value="XM_002545541.1"/>
</dbReference>
<feature type="transmembrane region" description="Helical" evidence="9">
    <location>
        <begin position="252"/>
        <end position="274"/>
    </location>
</feature>
<feature type="transmembrane region" description="Helical" evidence="9">
    <location>
        <begin position="286"/>
        <end position="313"/>
    </location>
</feature>
<keyword evidence="5" id="KW-0843">Virulence</keyword>
<evidence type="ECO:0000256" key="1">
    <source>
        <dbReference type="ARBA" id="ARBA00004651"/>
    </source>
</evidence>
<dbReference type="PANTHER" id="PTHR23502:SF51">
    <property type="entry name" value="QUINIDINE RESISTANCE PROTEIN 1-RELATED"/>
    <property type="match status" value="1"/>
</dbReference>
<feature type="transmembrane region" description="Helical" evidence="9">
    <location>
        <begin position="21"/>
        <end position="43"/>
    </location>
</feature>
<evidence type="ECO:0000256" key="6">
    <source>
        <dbReference type="ARBA" id="ARBA00023136"/>
    </source>
</evidence>
<feature type="transmembrane region" description="Helical" evidence="9">
    <location>
        <begin position="376"/>
        <end position="402"/>
    </location>
</feature>
<keyword evidence="12" id="KW-1185">Reference proteome</keyword>
<feature type="transmembrane region" description="Helical" evidence="9">
    <location>
        <begin position="63"/>
        <end position="81"/>
    </location>
</feature>
<reference evidence="11 12" key="1">
    <citation type="journal article" date="2009" name="Nature">
        <title>Evolution of pathogenicity and sexual reproduction in eight Candida genomes.</title>
        <authorList>
            <person name="Butler G."/>
            <person name="Rasmussen M.D."/>
            <person name="Lin M.F."/>
            <person name="Santos M.A."/>
            <person name="Sakthikumar S."/>
            <person name="Munro C.A."/>
            <person name="Rheinbay E."/>
            <person name="Grabherr M."/>
            <person name="Forche A."/>
            <person name="Reedy J.L."/>
            <person name="Agrafioti I."/>
            <person name="Arnaud M.B."/>
            <person name="Bates S."/>
            <person name="Brown A.J."/>
            <person name="Brunke S."/>
            <person name="Costanzo M.C."/>
            <person name="Fitzpatrick D.A."/>
            <person name="de Groot P.W."/>
            <person name="Harris D."/>
            <person name="Hoyer L.L."/>
            <person name="Hube B."/>
            <person name="Klis F.M."/>
            <person name="Kodira C."/>
            <person name="Lennard N."/>
            <person name="Logue M.E."/>
            <person name="Martin R."/>
            <person name="Neiman A.M."/>
            <person name="Nikolaou E."/>
            <person name="Quail M.A."/>
            <person name="Quinn J."/>
            <person name="Santos M.C."/>
            <person name="Schmitzberger F.F."/>
            <person name="Sherlock G."/>
            <person name="Shah P."/>
            <person name="Silverstein K.A."/>
            <person name="Skrzypek M.S."/>
            <person name="Soll D."/>
            <person name="Staggs R."/>
            <person name="Stansfield I."/>
            <person name="Stumpf M.P."/>
            <person name="Sudbery P.E."/>
            <person name="Srikantha T."/>
            <person name="Zeng Q."/>
            <person name="Berman J."/>
            <person name="Berriman M."/>
            <person name="Heitman J."/>
            <person name="Gow N.A."/>
            <person name="Lorenz M.C."/>
            <person name="Birren B.W."/>
            <person name="Kellis M."/>
            <person name="Cuomo C.A."/>
        </authorList>
    </citation>
    <scope>NUCLEOTIDE SEQUENCE [LARGE SCALE GENOMIC DNA]</scope>
    <source>
        <strain evidence="12">ATCC MYA-3404 / T1</strain>
    </source>
</reference>
<dbReference type="InterPro" id="IPR020846">
    <property type="entry name" value="MFS_dom"/>
</dbReference>
<comment type="subcellular location">
    <subcellularLocation>
        <location evidence="1">Cell membrane</location>
        <topology evidence="1">Multi-pass membrane protein</topology>
    </subcellularLocation>
</comment>
<protein>
    <recommendedName>
        <fullName evidence="10">Major facilitator superfamily (MFS) profile domain-containing protein</fullName>
    </recommendedName>
</protein>
<dbReference type="Gene3D" id="1.20.1250.20">
    <property type="entry name" value="MFS general substrate transporter like domains"/>
    <property type="match status" value="1"/>
</dbReference>
<dbReference type="EMBL" id="GG692395">
    <property type="protein sequence ID" value="EER35629.1"/>
    <property type="molecule type" value="Genomic_DNA"/>
</dbReference>
<feature type="domain" description="Major facilitator superfamily (MFS) profile" evidence="10">
    <location>
        <begin position="23"/>
        <end position="466"/>
    </location>
</feature>
<dbReference type="KEGG" id="ctp:CTRG_00368"/>
<dbReference type="Proteomes" id="UP000002037">
    <property type="component" value="Unassembled WGS sequence"/>
</dbReference>
<evidence type="ECO:0000313" key="12">
    <source>
        <dbReference type="Proteomes" id="UP000002037"/>
    </source>
</evidence>
<dbReference type="OrthoDB" id="440553at2759"/>
<dbReference type="GO" id="GO:0055088">
    <property type="term" value="P:lipid homeostasis"/>
    <property type="evidence" value="ECO:0007669"/>
    <property type="project" value="UniProtKB-ARBA"/>
</dbReference>
<dbReference type="GO" id="GO:0045121">
    <property type="term" value="C:membrane raft"/>
    <property type="evidence" value="ECO:0007669"/>
    <property type="project" value="UniProtKB-ARBA"/>
</dbReference>
<dbReference type="HOGENOM" id="CLU_008455_8_4_1"/>
<evidence type="ECO:0000256" key="8">
    <source>
        <dbReference type="ARBA" id="ARBA00053949"/>
    </source>
</evidence>
<comment type="similarity">
    <text evidence="7">Belongs to the major facilitator superfamily. CAR1 family.</text>
</comment>
<dbReference type="eggNOG" id="KOG0255">
    <property type="taxonomic scope" value="Eukaryota"/>
</dbReference>
<dbReference type="GeneID" id="8301156"/>
<evidence type="ECO:0000313" key="11">
    <source>
        <dbReference type="EMBL" id="EER35629.1"/>
    </source>
</evidence>
<keyword evidence="6 9" id="KW-0472">Membrane</keyword>
<evidence type="ECO:0000256" key="4">
    <source>
        <dbReference type="ARBA" id="ARBA00022989"/>
    </source>
</evidence>
<evidence type="ECO:0000256" key="2">
    <source>
        <dbReference type="ARBA" id="ARBA00022448"/>
    </source>
</evidence>
<dbReference type="PROSITE" id="PS50850">
    <property type="entry name" value="MFS"/>
    <property type="match status" value="1"/>
</dbReference>
<comment type="function">
    <text evidence="8">MFS antiporter that does not display functional linkage as drug transporter and performs functions that significantly affect biofilm development and virulence. No substrate for transport has been identified yet, but plays an important role in the growth in the host.</text>
</comment>
<dbReference type="InterPro" id="IPR011701">
    <property type="entry name" value="MFS"/>
</dbReference>
<dbReference type="GO" id="GO:0001765">
    <property type="term" value="P:membrane raft assembly"/>
    <property type="evidence" value="ECO:0007669"/>
    <property type="project" value="UniProtKB-ARBA"/>
</dbReference>
<feature type="transmembrane region" description="Helical" evidence="9">
    <location>
        <begin position="88"/>
        <end position="104"/>
    </location>
</feature>
<dbReference type="SUPFAM" id="SSF103473">
    <property type="entry name" value="MFS general substrate transporter"/>
    <property type="match status" value="1"/>
</dbReference>
<dbReference type="InterPro" id="IPR036259">
    <property type="entry name" value="MFS_trans_sf"/>
</dbReference>
<dbReference type="FunFam" id="1.20.1250.20:FF:000172">
    <property type="entry name" value="MFS multidrug resistance transporter"/>
    <property type="match status" value="1"/>
</dbReference>
<keyword evidence="2" id="KW-0813">Transport</keyword>
<gene>
    <name evidence="11" type="ORF">CTRG_00368</name>
</gene>
<organism evidence="11 12">
    <name type="scientific">Candida tropicalis (strain ATCC MYA-3404 / T1)</name>
    <name type="common">Yeast</name>
    <dbReference type="NCBI Taxonomy" id="294747"/>
    <lineage>
        <taxon>Eukaryota</taxon>
        <taxon>Fungi</taxon>
        <taxon>Dikarya</taxon>
        <taxon>Ascomycota</taxon>
        <taxon>Saccharomycotina</taxon>
        <taxon>Pichiomycetes</taxon>
        <taxon>Debaryomycetaceae</taxon>
        <taxon>Candida/Lodderomyces clade</taxon>
        <taxon>Candida</taxon>
    </lineage>
</organism>
<feature type="transmembrane region" description="Helical" evidence="9">
    <location>
        <begin position="352"/>
        <end position="370"/>
    </location>
</feature>
<keyword evidence="4 9" id="KW-1133">Transmembrane helix</keyword>
<feature type="transmembrane region" description="Helical" evidence="9">
    <location>
        <begin position="437"/>
        <end position="461"/>
    </location>
</feature>
<feature type="transmembrane region" description="Helical" evidence="9">
    <location>
        <begin position="177"/>
        <end position="197"/>
    </location>
</feature>
<evidence type="ECO:0000259" key="10">
    <source>
        <dbReference type="PROSITE" id="PS50850"/>
    </source>
</evidence>
<dbReference type="GO" id="GO:0022857">
    <property type="term" value="F:transmembrane transporter activity"/>
    <property type="evidence" value="ECO:0007669"/>
    <property type="project" value="InterPro"/>
</dbReference>
<dbReference type="PANTHER" id="PTHR23502">
    <property type="entry name" value="MAJOR FACILITATOR SUPERFAMILY"/>
    <property type="match status" value="1"/>
</dbReference>
<keyword evidence="3 9" id="KW-0812">Transmembrane</keyword>
<accession>C5M2S9</accession>
<dbReference type="AlphaFoldDB" id="C5M2S9"/>
<dbReference type="GO" id="GO:0005886">
    <property type="term" value="C:plasma membrane"/>
    <property type="evidence" value="ECO:0007669"/>
    <property type="project" value="UniProtKB-SubCell"/>
</dbReference>